<dbReference type="InterPro" id="IPR036844">
    <property type="entry name" value="Hint_dom_sf"/>
</dbReference>
<dbReference type="Pfam" id="PF13403">
    <property type="entry name" value="Hint_2"/>
    <property type="match status" value="1"/>
</dbReference>
<gene>
    <name evidence="2" type="ORF">NF685_10025</name>
</gene>
<comment type="caution">
    <text evidence="2">The sequence shown here is derived from an EMBL/GenBank/DDBJ whole genome shotgun (WGS) entry which is preliminary data.</text>
</comment>
<dbReference type="RefSeq" id="WP_252849527.1">
    <property type="nucleotide sequence ID" value="NZ_BAPW01000014.1"/>
</dbReference>
<proteinExistence type="predicted"/>
<organism evidence="2 3">
    <name type="scientific">Asaia lannensis NBRC 102526</name>
    <dbReference type="NCBI Taxonomy" id="1307926"/>
    <lineage>
        <taxon>Bacteria</taxon>
        <taxon>Pseudomonadati</taxon>
        <taxon>Pseudomonadota</taxon>
        <taxon>Alphaproteobacteria</taxon>
        <taxon>Acetobacterales</taxon>
        <taxon>Acetobacteraceae</taxon>
        <taxon>Asaia</taxon>
    </lineage>
</organism>
<evidence type="ECO:0000313" key="2">
    <source>
        <dbReference type="EMBL" id="MCO6160364.1"/>
    </source>
</evidence>
<reference evidence="2 3" key="1">
    <citation type="submission" date="2022-06" db="EMBL/GenBank/DDBJ databases">
        <title>Whole-genome of Asaia lannensis strain LMG 27011T.</title>
        <authorList>
            <person name="Sombolestani A."/>
        </authorList>
    </citation>
    <scope>NUCLEOTIDE SEQUENCE [LARGE SCALE GENOMIC DNA]</scope>
    <source>
        <strain evidence="2 3">NBRC 102526</strain>
    </source>
</reference>
<evidence type="ECO:0000259" key="1">
    <source>
        <dbReference type="Pfam" id="PF13403"/>
    </source>
</evidence>
<feature type="domain" description="Hedgehog/Intein (Hint)" evidence="1">
    <location>
        <begin position="271"/>
        <end position="409"/>
    </location>
</feature>
<sequence length="605" mass="65555">MATDYTITSTKRWVDCTTAVGEVKNVTINDKANGVICADTYPAAANDPLYVRGTLNVTVGTGLSYFGNGANGNLCMPTIYPSGVVSIKGTGSYAVADYMRIPNDINNQGVLSFQDIGLFAAATNDLTGGGTLNLTNVRIVNNIKGYWTFGNISNQTINLNNSDINIYGTYSNVTINLSSTGRNYIGIPKTTSAVNMKIRGLGANSQIDIQDISLEGYSYDPETGILRISDTNMTKIVYIDIGLGYDQAGFTTISGPFGATSTGISYKYAAPCFLADTLIETPAGTCAVQHLNTGDLVCVVRNGRHHTASVQKIVGGFQEVRSELPDDEAGYAVCIKKGALGKNRPNKDMFITSEHCLHLDGNLIPARILINGKSIYYDRTKHRYDYYHVYLENHEIIIADGVETESYLPRLQDMTIDTTDALRHAQRLIVPAAPINTARQFVEPIFHRIAERAGIVPSPLAQLGQSGLCLRLADGTVLQAESRNKGRYVFRLPADTRRVTLMSEAVRPCDLYGPFVDDRRALGVLVGHIALESNTQSVPVESHLQERPLQGWYADRGEACRWTNGQGTLSLPTIADGVSTLSIEVLNEPAQQDNNADSGISDAAA</sequence>
<dbReference type="InterPro" id="IPR028992">
    <property type="entry name" value="Hedgehog/Intein_dom"/>
</dbReference>
<name>A0ABT1CK23_9PROT</name>
<accession>A0ABT1CK23</accession>
<protein>
    <submittedName>
        <fullName evidence="2">Hint domain-containing protein</fullName>
    </submittedName>
</protein>
<dbReference type="SUPFAM" id="SSF51294">
    <property type="entry name" value="Hedgehog/intein (Hint) domain"/>
    <property type="match status" value="1"/>
</dbReference>
<keyword evidence="3" id="KW-1185">Reference proteome</keyword>
<evidence type="ECO:0000313" key="3">
    <source>
        <dbReference type="Proteomes" id="UP001523401"/>
    </source>
</evidence>
<dbReference type="Proteomes" id="UP001523401">
    <property type="component" value="Unassembled WGS sequence"/>
</dbReference>
<dbReference type="EMBL" id="JAMXQU010000007">
    <property type="protein sequence ID" value="MCO6160364.1"/>
    <property type="molecule type" value="Genomic_DNA"/>
</dbReference>